<evidence type="ECO:0000313" key="2">
    <source>
        <dbReference type="EMBL" id="SVB29118.1"/>
    </source>
</evidence>
<proteinExistence type="predicted"/>
<reference evidence="2" key="1">
    <citation type="submission" date="2018-05" db="EMBL/GenBank/DDBJ databases">
        <authorList>
            <person name="Lanie J.A."/>
            <person name="Ng W.-L."/>
            <person name="Kazmierczak K.M."/>
            <person name="Andrzejewski T.M."/>
            <person name="Davidsen T.M."/>
            <person name="Wayne K.J."/>
            <person name="Tettelin H."/>
            <person name="Glass J.I."/>
            <person name="Rusch D."/>
            <person name="Podicherti R."/>
            <person name="Tsui H.-C.T."/>
            <person name="Winkler M.E."/>
        </authorList>
    </citation>
    <scope>NUCLEOTIDE SEQUENCE</scope>
</reference>
<protein>
    <submittedName>
        <fullName evidence="2">Uncharacterized protein</fullName>
    </submittedName>
</protein>
<sequence>MNRKLLISFFFLIIVSLLIVILNSVNQLPHNSNVSWPTKIWDEGTTSKVDSKELNKMID</sequence>
<keyword evidence="1" id="KW-1133">Transmembrane helix</keyword>
<gene>
    <name evidence="2" type="ORF">METZ01_LOCUS181972</name>
</gene>
<accession>A0A382CSJ1</accession>
<feature type="transmembrane region" description="Helical" evidence="1">
    <location>
        <begin position="6"/>
        <end position="25"/>
    </location>
</feature>
<dbReference type="EMBL" id="UINC01035931">
    <property type="protein sequence ID" value="SVB29118.1"/>
    <property type="molecule type" value="Genomic_DNA"/>
</dbReference>
<feature type="non-terminal residue" evidence="2">
    <location>
        <position position="59"/>
    </location>
</feature>
<name>A0A382CSJ1_9ZZZZ</name>
<keyword evidence="1" id="KW-0472">Membrane</keyword>
<dbReference type="AlphaFoldDB" id="A0A382CSJ1"/>
<organism evidence="2">
    <name type="scientific">marine metagenome</name>
    <dbReference type="NCBI Taxonomy" id="408172"/>
    <lineage>
        <taxon>unclassified sequences</taxon>
        <taxon>metagenomes</taxon>
        <taxon>ecological metagenomes</taxon>
    </lineage>
</organism>
<evidence type="ECO:0000256" key="1">
    <source>
        <dbReference type="SAM" id="Phobius"/>
    </source>
</evidence>
<keyword evidence="1" id="KW-0812">Transmembrane</keyword>